<dbReference type="InterPro" id="IPR014194">
    <property type="entry name" value="Spore_III_AE"/>
</dbReference>
<dbReference type="Pfam" id="PF09546">
    <property type="entry name" value="Spore_III_AE"/>
    <property type="match status" value="1"/>
</dbReference>
<evidence type="ECO:0000313" key="3">
    <source>
        <dbReference type="Proteomes" id="UP001232445"/>
    </source>
</evidence>
<feature type="transmembrane region" description="Helical" evidence="1">
    <location>
        <begin position="337"/>
        <end position="361"/>
    </location>
</feature>
<dbReference type="NCBIfam" id="TIGR02829">
    <property type="entry name" value="spore_III_AE"/>
    <property type="match status" value="1"/>
</dbReference>
<dbReference type="RefSeq" id="WP_307335059.1">
    <property type="nucleotide sequence ID" value="NZ_JAUSUQ010000001.1"/>
</dbReference>
<feature type="transmembrane region" description="Helical" evidence="1">
    <location>
        <begin position="312"/>
        <end position="330"/>
    </location>
</feature>
<sequence>MRHGYYLLFVIVISTIFYPQEINAQSLVEPVEPNEQERLIEYQLERLGTSEVEVFWKKVREEYDGFLPENQPHDLRDFFQFEGSIFSMSLLKGFIQYVFHELLLNGKLLVVIILLTVFSMILENIQTAFESNQVSKVAYAITYLVIFILAINSFHVAMTYAQEAIANMVHFMMALIPLLLALIASMGNITTVSLFHPLIIFLINTSGILIHNLVFPLLLFSSILGIVSAFSEQYKVSQLANLLRNISIGLLGVFLTVFLGVVSVQGATSAVVDGVTIKAAKFVTSNFVPIVGRMFTDATDTVIGASLLIKNTIGLAGVIILIILTAFPALKILSIALIFNISAAVLQPLGNASVIACLNVIGKNLIFVFAALATVCLMFFLGITIIIAAGNLSVMVR</sequence>
<accession>A0ABU0CMT8</accession>
<name>A0ABU0CMT8_9BACI</name>
<feature type="transmembrane region" description="Helical" evidence="1">
    <location>
        <begin position="242"/>
        <end position="264"/>
    </location>
</feature>
<evidence type="ECO:0000256" key="1">
    <source>
        <dbReference type="SAM" id="Phobius"/>
    </source>
</evidence>
<keyword evidence="1" id="KW-1133">Transmembrane helix</keyword>
<gene>
    <name evidence="2" type="ORF">J2S00_000505</name>
</gene>
<feature type="transmembrane region" description="Helical" evidence="1">
    <location>
        <begin position="137"/>
        <end position="161"/>
    </location>
</feature>
<proteinExistence type="predicted"/>
<comment type="caution">
    <text evidence="2">The sequence shown here is derived from an EMBL/GenBank/DDBJ whole genome shotgun (WGS) entry which is preliminary data.</text>
</comment>
<dbReference type="EMBL" id="JAUSUQ010000001">
    <property type="protein sequence ID" value="MDQ0337735.1"/>
    <property type="molecule type" value="Genomic_DNA"/>
</dbReference>
<keyword evidence="3" id="KW-1185">Reference proteome</keyword>
<reference evidence="2 3" key="1">
    <citation type="submission" date="2023-07" db="EMBL/GenBank/DDBJ databases">
        <title>Genomic Encyclopedia of Type Strains, Phase IV (KMG-IV): sequencing the most valuable type-strain genomes for metagenomic binning, comparative biology and taxonomic classification.</title>
        <authorList>
            <person name="Goeker M."/>
        </authorList>
    </citation>
    <scope>NUCLEOTIDE SEQUENCE [LARGE SCALE GENOMIC DNA]</scope>
    <source>
        <strain evidence="2 3">DSM 17740</strain>
    </source>
</reference>
<organism evidence="2 3">
    <name type="scientific">Caldalkalibacillus uzonensis</name>
    <dbReference type="NCBI Taxonomy" id="353224"/>
    <lineage>
        <taxon>Bacteria</taxon>
        <taxon>Bacillati</taxon>
        <taxon>Bacillota</taxon>
        <taxon>Bacilli</taxon>
        <taxon>Bacillales</taxon>
        <taxon>Bacillaceae</taxon>
        <taxon>Caldalkalibacillus</taxon>
    </lineage>
</organism>
<feature type="transmembrane region" description="Helical" evidence="1">
    <location>
        <begin position="173"/>
        <end position="203"/>
    </location>
</feature>
<feature type="transmembrane region" description="Helical" evidence="1">
    <location>
        <begin position="102"/>
        <end position="122"/>
    </location>
</feature>
<keyword evidence="1" id="KW-0812">Transmembrane</keyword>
<evidence type="ECO:0000313" key="2">
    <source>
        <dbReference type="EMBL" id="MDQ0337735.1"/>
    </source>
</evidence>
<feature type="transmembrane region" description="Helical" evidence="1">
    <location>
        <begin position="367"/>
        <end position="392"/>
    </location>
</feature>
<protein>
    <submittedName>
        <fullName evidence="2">Stage III sporulation protein AE</fullName>
    </submittedName>
</protein>
<keyword evidence="1" id="KW-0472">Membrane</keyword>
<feature type="transmembrane region" description="Helical" evidence="1">
    <location>
        <begin position="209"/>
        <end position="230"/>
    </location>
</feature>
<dbReference type="Proteomes" id="UP001232445">
    <property type="component" value="Unassembled WGS sequence"/>
</dbReference>